<dbReference type="AlphaFoldDB" id="W0JPQ2"/>
<dbReference type="STRING" id="797299.HALLA_05050"/>
<dbReference type="HOGENOM" id="CLU_3408335_0_0_2"/>
<keyword evidence="3" id="KW-1185">Reference proteome</keyword>
<reference evidence="2 3" key="1">
    <citation type="submission" date="2014-01" db="EMBL/GenBank/DDBJ databases">
        <authorList>
            <consortium name="DOE Joint Genome Institute"/>
            <person name="Anderson I."/>
            <person name="Huntemann M."/>
            <person name="Han J."/>
            <person name="Chen A."/>
            <person name="Kyrpides N."/>
            <person name="Mavromatis K."/>
            <person name="Markowitz V."/>
            <person name="Palaniappan K."/>
            <person name="Ivanova N."/>
            <person name="Schaumberg A."/>
            <person name="Pati A."/>
            <person name="Liolios K."/>
            <person name="Nordberg H.P."/>
            <person name="Cantor M.N."/>
            <person name="Hua S.X."/>
            <person name="Woyke T."/>
        </authorList>
    </citation>
    <scope>NUCLEOTIDE SEQUENCE [LARGE SCALE GENOMIC DNA]</scope>
    <source>
        <strain evidence="2 3">XH-48</strain>
    </source>
</reference>
<dbReference type="EMBL" id="CP007055">
    <property type="protein sequence ID" value="AHG00701.1"/>
    <property type="molecule type" value="Genomic_DNA"/>
</dbReference>
<keyword evidence="1" id="KW-1133">Transmembrane helix</keyword>
<feature type="transmembrane region" description="Helical" evidence="1">
    <location>
        <begin position="6"/>
        <end position="28"/>
    </location>
</feature>
<accession>W0JPQ2</accession>
<evidence type="ECO:0000313" key="3">
    <source>
        <dbReference type="Proteomes" id="UP000019024"/>
    </source>
</evidence>
<evidence type="ECO:0000313" key="2">
    <source>
        <dbReference type="EMBL" id="AHG00701.1"/>
    </source>
</evidence>
<keyword evidence="1" id="KW-0812">Transmembrane</keyword>
<organism evidence="2 3">
    <name type="scientific">Halostagnicola larsenii XH-48</name>
    <dbReference type="NCBI Taxonomy" id="797299"/>
    <lineage>
        <taxon>Archaea</taxon>
        <taxon>Methanobacteriati</taxon>
        <taxon>Methanobacteriota</taxon>
        <taxon>Stenosarchaea group</taxon>
        <taxon>Halobacteria</taxon>
        <taxon>Halobacteriales</taxon>
        <taxon>Natrialbaceae</taxon>
        <taxon>Halostagnicola</taxon>
    </lineage>
</organism>
<keyword evidence="1" id="KW-0472">Membrane</keyword>
<proteinExistence type="predicted"/>
<dbReference type="Proteomes" id="UP000019024">
    <property type="component" value="Chromosome"/>
</dbReference>
<gene>
    <name evidence="2" type="ORF">HALLA_05050</name>
</gene>
<evidence type="ECO:0000256" key="1">
    <source>
        <dbReference type="SAM" id="Phobius"/>
    </source>
</evidence>
<name>W0JPQ2_9EURY</name>
<dbReference type="KEGG" id="hlr:HALLA_05050"/>
<sequence length="29" mass="3222">MTRNQIIALVFAVLMGTSMIAMPAMYLFS</sequence>
<protein>
    <submittedName>
        <fullName evidence="2">Uncharacterized protein</fullName>
    </submittedName>
</protein>